<dbReference type="InterPro" id="IPR039425">
    <property type="entry name" value="RNA_pol_sigma-70-like"/>
</dbReference>
<gene>
    <name evidence="8" type="ORF">KEG57_28620</name>
</gene>
<evidence type="ECO:0000259" key="7">
    <source>
        <dbReference type="Pfam" id="PF04545"/>
    </source>
</evidence>
<evidence type="ECO:0000256" key="5">
    <source>
        <dbReference type="ARBA" id="ARBA00023163"/>
    </source>
</evidence>
<reference evidence="8 9" key="1">
    <citation type="submission" date="2021-04" db="EMBL/GenBank/DDBJ databases">
        <title>Genome analysis of Polyangium sp.</title>
        <authorList>
            <person name="Li Y."/>
            <person name="Wang J."/>
        </authorList>
    </citation>
    <scope>NUCLEOTIDE SEQUENCE [LARGE SCALE GENOMIC DNA]</scope>
    <source>
        <strain evidence="8 9">SDU14</strain>
    </source>
</reference>
<dbReference type="InterPro" id="IPR007630">
    <property type="entry name" value="RNA_pol_sigma70_r4"/>
</dbReference>
<evidence type="ECO:0000313" key="8">
    <source>
        <dbReference type="EMBL" id="MDC3984505.1"/>
    </source>
</evidence>
<comment type="similarity">
    <text evidence="1">Belongs to the sigma-70 factor family. ECF subfamily.</text>
</comment>
<protein>
    <submittedName>
        <fullName evidence="8">Sigma-70 family RNA polymerase sigma factor</fullName>
    </submittedName>
</protein>
<dbReference type="Pfam" id="PF04542">
    <property type="entry name" value="Sigma70_r2"/>
    <property type="match status" value="1"/>
</dbReference>
<sequence>MIRAKLQWLGFSGQTLEDLHQEVFVIAIRHAEELRDDARAWLVKVARGVVVNYRRRRREVLDGEAGIHKLSTGADPEVREIVRRGLDALGEVERQFLVRYDLYGETIAEIARDFGMTAERAYARVRAARKRLRRAIEEDAYARPDE</sequence>
<feature type="domain" description="RNA polymerase sigma-70 region 4" evidence="7">
    <location>
        <begin position="86"/>
        <end position="133"/>
    </location>
</feature>
<dbReference type="EMBL" id="JAGTJJ010000021">
    <property type="protein sequence ID" value="MDC3984505.1"/>
    <property type="molecule type" value="Genomic_DNA"/>
</dbReference>
<evidence type="ECO:0000259" key="6">
    <source>
        <dbReference type="Pfam" id="PF04542"/>
    </source>
</evidence>
<keyword evidence="2" id="KW-0805">Transcription regulation</keyword>
<evidence type="ECO:0000256" key="4">
    <source>
        <dbReference type="ARBA" id="ARBA00023125"/>
    </source>
</evidence>
<dbReference type="InterPro" id="IPR013324">
    <property type="entry name" value="RNA_pol_sigma_r3/r4-like"/>
</dbReference>
<dbReference type="InterPro" id="IPR007627">
    <property type="entry name" value="RNA_pol_sigma70_r2"/>
</dbReference>
<dbReference type="InterPro" id="IPR014284">
    <property type="entry name" value="RNA_pol_sigma-70_dom"/>
</dbReference>
<dbReference type="InterPro" id="IPR013325">
    <property type="entry name" value="RNA_pol_sigma_r2"/>
</dbReference>
<dbReference type="GO" id="GO:0006352">
    <property type="term" value="P:DNA-templated transcription initiation"/>
    <property type="evidence" value="ECO:0007669"/>
    <property type="project" value="InterPro"/>
</dbReference>
<dbReference type="InterPro" id="IPR036388">
    <property type="entry name" value="WH-like_DNA-bd_sf"/>
</dbReference>
<dbReference type="Pfam" id="PF04545">
    <property type="entry name" value="Sigma70_r4"/>
    <property type="match status" value="1"/>
</dbReference>
<evidence type="ECO:0000256" key="3">
    <source>
        <dbReference type="ARBA" id="ARBA00023082"/>
    </source>
</evidence>
<dbReference type="PANTHER" id="PTHR43133:SF8">
    <property type="entry name" value="RNA POLYMERASE SIGMA FACTOR HI_1459-RELATED"/>
    <property type="match status" value="1"/>
</dbReference>
<dbReference type="SUPFAM" id="SSF88946">
    <property type="entry name" value="Sigma2 domain of RNA polymerase sigma factors"/>
    <property type="match status" value="1"/>
</dbReference>
<dbReference type="NCBIfam" id="TIGR02937">
    <property type="entry name" value="sigma70-ECF"/>
    <property type="match status" value="1"/>
</dbReference>
<evidence type="ECO:0000256" key="1">
    <source>
        <dbReference type="ARBA" id="ARBA00010641"/>
    </source>
</evidence>
<accession>A0A9X3X835</accession>
<dbReference type="Proteomes" id="UP001151081">
    <property type="component" value="Unassembled WGS sequence"/>
</dbReference>
<feature type="domain" description="RNA polymerase sigma-70 region 2" evidence="6">
    <location>
        <begin position="9"/>
        <end position="58"/>
    </location>
</feature>
<name>A0A9X3X835_9BACT</name>
<dbReference type="GO" id="GO:0016987">
    <property type="term" value="F:sigma factor activity"/>
    <property type="evidence" value="ECO:0007669"/>
    <property type="project" value="UniProtKB-KW"/>
</dbReference>
<keyword evidence="3" id="KW-0731">Sigma factor</keyword>
<evidence type="ECO:0000313" key="9">
    <source>
        <dbReference type="Proteomes" id="UP001151081"/>
    </source>
</evidence>
<dbReference type="SUPFAM" id="SSF88659">
    <property type="entry name" value="Sigma3 and sigma4 domains of RNA polymerase sigma factors"/>
    <property type="match status" value="1"/>
</dbReference>
<evidence type="ECO:0000256" key="2">
    <source>
        <dbReference type="ARBA" id="ARBA00023015"/>
    </source>
</evidence>
<comment type="caution">
    <text evidence="8">The sequence shown here is derived from an EMBL/GenBank/DDBJ whole genome shotgun (WGS) entry which is preliminary data.</text>
</comment>
<keyword evidence="5" id="KW-0804">Transcription</keyword>
<dbReference type="AlphaFoldDB" id="A0A9X3X835"/>
<dbReference type="Gene3D" id="1.10.1740.10">
    <property type="match status" value="1"/>
</dbReference>
<dbReference type="GO" id="GO:0003677">
    <property type="term" value="F:DNA binding"/>
    <property type="evidence" value="ECO:0007669"/>
    <property type="project" value="UniProtKB-KW"/>
</dbReference>
<organism evidence="8 9">
    <name type="scientific">Polyangium jinanense</name>
    <dbReference type="NCBI Taxonomy" id="2829994"/>
    <lineage>
        <taxon>Bacteria</taxon>
        <taxon>Pseudomonadati</taxon>
        <taxon>Myxococcota</taxon>
        <taxon>Polyangia</taxon>
        <taxon>Polyangiales</taxon>
        <taxon>Polyangiaceae</taxon>
        <taxon>Polyangium</taxon>
    </lineage>
</organism>
<keyword evidence="4" id="KW-0238">DNA-binding</keyword>
<proteinExistence type="inferred from homology"/>
<dbReference type="Gene3D" id="1.10.10.10">
    <property type="entry name" value="Winged helix-like DNA-binding domain superfamily/Winged helix DNA-binding domain"/>
    <property type="match status" value="1"/>
</dbReference>
<keyword evidence="9" id="KW-1185">Reference proteome</keyword>
<dbReference type="PANTHER" id="PTHR43133">
    <property type="entry name" value="RNA POLYMERASE ECF-TYPE SIGMA FACTO"/>
    <property type="match status" value="1"/>
</dbReference>